<evidence type="ECO:0000256" key="1">
    <source>
        <dbReference type="SAM" id="MobiDB-lite"/>
    </source>
</evidence>
<name>A0ABR0BFC4_PURLI</name>
<dbReference type="EMBL" id="JAWRVI010000160">
    <property type="protein sequence ID" value="KAK4073340.1"/>
    <property type="molecule type" value="Genomic_DNA"/>
</dbReference>
<proteinExistence type="predicted"/>
<gene>
    <name evidence="2" type="ORF">Purlil1_13047</name>
</gene>
<sequence>MRLQVRAAAASCSPEREIFLTAARCNARGPEQPRTEVRGPLLALGVNGITVSIAIRPSASRLPGLEGVPWVHVTRSPDELAVGHGCGNGSTTSETKTAADGEGRFEQGGWSRSGDAWLMDSQKVVVVVYFPSSGQKRRQKPNPVLLARPRKAELSRSNREAAFLPPAW</sequence>
<accession>A0ABR0BFC4</accession>
<keyword evidence="3" id="KW-1185">Reference proteome</keyword>
<reference evidence="2 3" key="1">
    <citation type="journal article" date="2024" name="Microbiol. Resour. Announc.">
        <title>Genome annotations for the ascomycete fungi Trichoderma harzianum, Trichoderma aggressivum, and Purpureocillium lilacinum.</title>
        <authorList>
            <person name="Beijen E.P.W."/>
            <person name="Ohm R.A."/>
        </authorList>
    </citation>
    <scope>NUCLEOTIDE SEQUENCE [LARGE SCALE GENOMIC DNA]</scope>
    <source>
        <strain evidence="2 3">CBS 150709</strain>
    </source>
</reference>
<comment type="caution">
    <text evidence="2">The sequence shown here is derived from an EMBL/GenBank/DDBJ whole genome shotgun (WGS) entry which is preliminary data.</text>
</comment>
<evidence type="ECO:0000313" key="2">
    <source>
        <dbReference type="EMBL" id="KAK4073340.1"/>
    </source>
</evidence>
<dbReference type="Proteomes" id="UP001287286">
    <property type="component" value="Unassembled WGS sequence"/>
</dbReference>
<feature type="compositionally biased region" description="Basic and acidic residues" evidence="1">
    <location>
        <begin position="150"/>
        <end position="159"/>
    </location>
</feature>
<protein>
    <submittedName>
        <fullName evidence="2">Uncharacterized protein</fullName>
    </submittedName>
</protein>
<organism evidence="2 3">
    <name type="scientific">Purpureocillium lilacinum</name>
    <name type="common">Paecilomyces lilacinus</name>
    <dbReference type="NCBI Taxonomy" id="33203"/>
    <lineage>
        <taxon>Eukaryota</taxon>
        <taxon>Fungi</taxon>
        <taxon>Dikarya</taxon>
        <taxon>Ascomycota</taxon>
        <taxon>Pezizomycotina</taxon>
        <taxon>Sordariomycetes</taxon>
        <taxon>Hypocreomycetidae</taxon>
        <taxon>Hypocreales</taxon>
        <taxon>Ophiocordycipitaceae</taxon>
        <taxon>Purpureocillium</taxon>
    </lineage>
</organism>
<evidence type="ECO:0000313" key="3">
    <source>
        <dbReference type="Proteomes" id="UP001287286"/>
    </source>
</evidence>
<feature type="region of interest" description="Disordered" evidence="1">
    <location>
        <begin position="81"/>
        <end position="106"/>
    </location>
</feature>
<feature type="region of interest" description="Disordered" evidence="1">
    <location>
        <begin position="148"/>
        <end position="168"/>
    </location>
</feature>